<name>A0A1L7WPT3_9HELO</name>
<dbReference type="Proteomes" id="UP000184330">
    <property type="component" value="Unassembled WGS sequence"/>
</dbReference>
<keyword evidence="3" id="KW-1185">Reference proteome</keyword>
<gene>
    <name evidence="2" type="ORF">PAC_04666</name>
</gene>
<dbReference type="STRING" id="576137.A0A1L7WPT3"/>
<feature type="compositionally biased region" description="Basic and acidic residues" evidence="1">
    <location>
        <begin position="224"/>
        <end position="239"/>
    </location>
</feature>
<feature type="region of interest" description="Disordered" evidence="1">
    <location>
        <begin position="201"/>
        <end position="239"/>
    </location>
</feature>
<dbReference type="OrthoDB" id="3907216at2759"/>
<dbReference type="AlphaFoldDB" id="A0A1L7WPT3"/>
<reference evidence="2 3" key="1">
    <citation type="submission" date="2016-03" db="EMBL/GenBank/DDBJ databases">
        <authorList>
            <person name="Ploux O."/>
        </authorList>
    </citation>
    <scope>NUCLEOTIDE SEQUENCE [LARGE SCALE GENOMIC DNA]</scope>
    <source>
        <strain evidence="2 3">UAMH 11012</strain>
    </source>
</reference>
<sequence>MATLSEAQPQRPLQGGCSCGRNKYIVYIPQNSTEGPTVYFDNGHHHRRSQATPLSAWLRIPLSWYHSTTCAYLPDELPSSIRRVYTSPNEQHCKRHFCGFCGTPLSYWSESPASEAEYISLTLGSLTGADLRNLEELGLLPKEATEEVEDNVVIADEVENEGLPWFETLVEGSKLGSMKKSWGRRTDGKYKVEWEIVEWTEGDEGEGEGGVEGGEESTLSVKRKYGEVHEPDSVMEGTH</sequence>
<evidence type="ECO:0000256" key="1">
    <source>
        <dbReference type="SAM" id="MobiDB-lite"/>
    </source>
</evidence>
<protein>
    <recommendedName>
        <fullName evidence="4">CENP-V/GFA domain-containing protein</fullName>
    </recommendedName>
</protein>
<feature type="compositionally biased region" description="Acidic residues" evidence="1">
    <location>
        <begin position="201"/>
        <end position="215"/>
    </location>
</feature>
<evidence type="ECO:0000313" key="3">
    <source>
        <dbReference type="Proteomes" id="UP000184330"/>
    </source>
</evidence>
<proteinExistence type="predicted"/>
<evidence type="ECO:0008006" key="4">
    <source>
        <dbReference type="Google" id="ProtNLM"/>
    </source>
</evidence>
<organism evidence="2 3">
    <name type="scientific">Phialocephala subalpina</name>
    <dbReference type="NCBI Taxonomy" id="576137"/>
    <lineage>
        <taxon>Eukaryota</taxon>
        <taxon>Fungi</taxon>
        <taxon>Dikarya</taxon>
        <taxon>Ascomycota</taxon>
        <taxon>Pezizomycotina</taxon>
        <taxon>Leotiomycetes</taxon>
        <taxon>Helotiales</taxon>
        <taxon>Mollisiaceae</taxon>
        <taxon>Phialocephala</taxon>
        <taxon>Phialocephala fortinii species complex</taxon>
    </lineage>
</organism>
<evidence type="ECO:0000313" key="2">
    <source>
        <dbReference type="EMBL" id="CZR54782.1"/>
    </source>
</evidence>
<accession>A0A1L7WPT3</accession>
<dbReference type="EMBL" id="FJOG01000005">
    <property type="protein sequence ID" value="CZR54782.1"/>
    <property type="molecule type" value="Genomic_DNA"/>
</dbReference>
<dbReference type="Gene3D" id="2.170.150.70">
    <property type="match status" value="1"/>
</dbReference>